<evidence type="ECO:0000256" key="3">
    <source>
        <dbReference type="ARBA" id="ARBA00023224"/>
    </source>
</evidence>
<dbReference type="Gene3D" id="1.10.287.950">
    <property type="entry name" value="Methyl-accepting chemotaxis protein"/>
    <property type="match status" value="1"/>
</dbReference>
<reference evidence="10 11" key="1">
    <citation type="submission" date="2012-02" db="EMBL/GenBank/DDBJ databases">
        <title>Whole genome shotgun sequence of Mobilicoccus pelagius NBRC 104925.</title>
        <authorList>
            <person name="Yoshida Y."/>
            <person name="Hosoyama A."/>
            <person name="Tsuchikane K."/>
            <person name="Katsumata H."/>
            <person name="Yamazaki S."/>
            <person name="Fujita N."/>
        </authorList>
    </citation>
    <scope>NUCLEOTIDE SEQUENCE [LARGE SCALE GENOMIC DNA]</scope>
    <source>
        <strain evidence="10 11">NBRC 104925</strain>
    </source>
</reference>
<dbReference type="SMART" id="SM00283">
    <property type="entry name" value="MA"/>
    <property type="match status" value="1"/>
</dbReference>
<dbReference type="GO" id="GO:0007165">
    <property type="term" value="P:signal transduction"/>
    <property type="evidence" value="ECO:0007669"/>
    <property type="project" value="UniProtKB-KW"/>
</dbReference>
<dbReference type="STRING" id="1089455.MOPEL_009_00690"/>
<dbReference type="OrthoDB" id="8482111at2"/>
<dbReference type="CDD" id="cd06225">
    <property type="entry name" value="HAMP"/>
    <property type="match status" value="1"/>
</dbReference>
<comment type="similarity">
    <text evidence="4">Belongs to the methyl-accepting chemotaxis (MCP) protein family.</text>
</comment>
<evidence type="ECO:0000256" key="5">
    <source>
        <dbReference type="PROSITE-ProRule" id="PRU00284"/>
    </source>
</evidence>
<sequence length="464" mass="47742">MATPTTPPATPSRAAVDPVTGDFRPGLGLTTKLLLNGLVTVLCAVMVAGTTIWSSMAFSHSLTDVTSAADALSQAAARGEDLTSLTQAMHVAGDEALAAVVRTRWNVVIAVLVACVLIMTPMGMIIVGVRRAIREINESLAALAEGDLTHAPVVTSRDEMGHMAHSLRITLDALAETLRQVSASAARVDEAAGSVDTMSAEVSKAAKDTAGHLERADVACGVALESGRHAAEVVEQMTDSRGRIAQAAGSSTAITDQAVDEVTTTVTTIEQLGASSATIGQVIDTISAISEQTNLLALNATIESARAGEAGKGFAVVAGEVKNLAAQTGEATEDVAQRIGQIQSDTEAAVQAIRSIATTAGNIRASQDEITTVVDEQGRVSERLAELLEEALRSTQASAGLVDETSSIAAHFGTNATRMQESSGDLRTEATPLTDLVGRFRVRGPRPGRHAGPGRPSAADGVAG</sequence>
<dbReference type="InterPro" id="IPR004089">
    <property type="entry name" value="MCPsignal_dom"/>
</dbReference>
<evidence type="ECO:0000256" key="6">
    <source>
        <dbReference type="SAM" id="MobiDB-lite"/>
    </source>
</evidence>
<dbReference type="Pfam" id="PF00672">
    <property type="entry name" value="HAMP"/>
    <property type="match status" value="1"/>
</dbReference>
<proteinExistence type="inferred from homology"/>
<evidence type="ECO:0000256" key="7">
    <source>
        <dbReference type="SAM" id="Phobius"/>
    </source>
</evidence>
<evidence type="ECO:0000256" key="4">
    <source>
        <dbReference type="ARBA" id="ARBA00029447"/>
    </source>
</evidence>
<keyword evidence="3 5" id="KW-0807">Transducer</keyword>
<dbReference type="PROSITE" id="PS50885">
    <property type="entry name" value="HAMP"/>
    <property type="match status" value="1"/>
</dbReference>
<keyword evidence="2 7" id="KW-1133">Transmembrane helix</keyword>
<dbReference type="RefSeq" id="WP_009481276.1">
    <property type="nucleotide sequence ID" value="NZ_BAFE01000009.1"/>
</dbReference>
<comment type="caution">
    <text evidence="10">The sequence shown here is derived from an EMBL/GenBank/DDBJ whole genome shotgun (WGS) entry which is preliminary data.</text>
</comment>
<protein>
    <submittedName>
        <fullName evidence="10">Putative methyl-accepting chemotaxis protein</fullName>
    </submittedName>
</protein>
<keyword evidence="11" id="KW-1185">Reference proteome</keyword>
<name>H5UNS0_9MICO</name>
<dbReference type="PANTHER" id="PTHR32089:SF112">
    <property type="entry name" value="LYSOZYME-LIKE PROTEIN-RELATED"/>
    <property type="match status" value="1"/>
</dbReference>
<dbReference type="Proteomes" id="UP000004367">
    <property type="component" value="Unassembled WGS sequence"/>
</dbReference>
<evidence type="ECO:0000313" key="11">
    <source>
        <dbReference type="Proteomes" id="UP000004367"/>
    </source>
</evidence>
<dbReference type="EMBL" id="BAFE01000009">
    <property type="protein sequence ID" value="GAB47378.1"/>
    <property type="molecule type" value="Genomic_DNA"/>
</dbReference>
<feature type="compositionally biased region" description="Basic residues" evidence="6">
    <location>
        <begin position="440"/>
        <end position="449"/>
    </location>
</feature>
<keyword evidence="7" id="KW-0472">Membrane</keyword>
<dbReference type="InterPro" id="IPR003660">
    <property type="entry name" value="HAMP_dom"/>
</dbReference>
<dbReference type="AlphaFoldDB" id="H5UNS0"/>
<dbReference type="eggNOG" id="COG0840">
    <property type="taxonomic scope" value="Bacteria"/>
</dbReference>
<accession>H5UNS0</accession>
<feature type="domain" description="Methyl-accepting transducer" evidence="8">
    <location>
        <begin position="184"/>
        <end position="413"/>
    </location>
</feature>
<dbReference type="Pfam" id="PF00015">
    <property type="entry name" value="MCPsignal"/>
    <property type="match status" value="1"/>
</dbReference>
<evidence type="ECO:0000259" key="9">
    <source>
        <dbReference type="PROSITE" id="PS50885"/>
    </source>
</evidence>
<dbReference type="SUPFAM" id="SSF58104">
    <property type="entry name" value="Methyl-accepting chemotaxis protein (MCP) signaling domain"/>
    <property type="match status" value="1"/>
</dbReference>
<dbReference type="GO" id="GO:0016020">
    <property type="term" value="C:membrane"/>
    <property type="evidence" value="ECO:0007669"/>
    <property type="project" value="InterPro"/>
</dbReference>
<dbReference type="PROSITE" id="PS50111">
    <property type="entry name" value="CHEMOTAXIS_TRANSDUC_2"/>
    <property type="match status" value="1"/>
</dbReference>
<feature type="transmembrane region" description="Helical" evidence="7">
    <location>
        <begin position="107"/>
        <end position="129"/>
    </location>
</feature>
<evidence type="ECO:0000313" key="10">
    <source>
        <dbReference type="EMBL" id="GAB47378.1"/>
    </source>
</evidence>
<dbReference type="PANTHER" id="PTHR32089">
    <property type="entry name" value="METHYL-ACCEPTING CHEMOTAXIS PROTEIN MCPB"/>
    <property type="match status" value="1"/>
</dbReference>
<gene>
    <name evidence="10" type="ORF">MOPEL_009_00690</name>
</gene>
<keyword evidence="1 7" id="KW-0812">Transmembrane</keyword>
<evidence type="ECO:0000256" key="2">
    <source>
        <dbReference type="ARBA" id="ARBA00022989"/>
    </source>
</evidence>
<feature type="transmembrane region" description="Helical" evidence="7">
    <location>
        <begin position="33"/>
        <end position="53"/>
    </location>
</feature>
<feature type="domain" description="HAMP" evidence="9">
    <location>
        <begin position="127"/>
        <end position="179"/>
    </location>
</feature>
<evidence type="ECO:0000256" key="1">
    <source>
        <dbReference type="ARBA" id="ARBA00022692"/>
    </source>
</evidence>
<organism evidence="10 11">
    <name type="scientific">Mobilicoccus pelagius NBRC 104925</name>
    <dbReference type="NCBI Taxonomy" id="1089455"/>
    <lineage>
        <taxon>Bacteria</taxon>
        <taxon>Bacillati</taxon>
        <taxon>Actinomycetota</taxon>
        <taxon>Actinomycetes</taxon>
        <taxon>Micrococcales</taxon>
        <taxon>Dermatophilaceae</taxon>
        <taxon>Mobilicoccus</taxon>
    </lineage>
</organism>
<feature type="region of interest" description="Disordered" evidence="6">
    <location>
        <begin position="440"/>
        <end position="464"/>
    </location>
</feature>
<evidence type="ECO:0000259" key="8">
    <source>
        <dbReference type="PROSITE" id="PS50111"/>
    </source>
</evidence>
<dbReference type="SMART" id="SM00304">
    <property type="entry name" value="HAMP"/>
    <property type="match status" value="1"/>
</dbReference>